<dbReference type="Proteomes" id="UP000007129">
    <property type="component" value="Unassembled WGS sequence"/>
</dbReference>
<gene>
    <name evidence="1" type="ORF">MPH_06051</name>
</gene>
<dbReference type="AlphaFoldDB" id="K2SIQ0"/>
<sequence>MASSRRHIETQRLFGWWFLFPTADQTIVTLGFIRFWQLAVALREIAPVWTCESPCREGWGWRDCPPKIVRAPFSFFIMHWVWTVWGHQSEREEILYAYLDCGMVGGKVECPWNIYHRLVERSVTCLARASSAVWRFAAIRSLHASLKFCRIFSIILILVINLSARLPPASPRQNDSDFADSTVKPLVFRFSQKTKSI</sequence>
<evidence type="ECO:0000313" key="2">
    <source>
        <dbReference type="Proteomes" id="UP000007129"/>
    </source>
</evidence>
<comment type="caution">
    <text evidence="1">The sequence shown here is derived from an EMBL/GenBank/DDBJ whole genome shotgun (WGS) entry which is preliminary data.</text>
</comment>
<protein>
    <submittedName>
        <fullName evidence="1">Uncharacterized protein</fullName>
    </submittedName>
</protein>
<dbReference type="InParanoid" id="K2SIQ0"/>
<proteinExistence type="predicted"/>
<organism evidence="1 2">
    <name type="scientific">Macrophomina phaseolina (strain MS6)</name>
    <name type="common">Charcoal rot fungus</name>
    <dbReference type="NCBI Taxonomy" id="1126212"/>
    <lineage>
        <taxon>Eukaryota</taxon>
        <taxon>Fungi</taxon>
        <taxon>Dikarya</taxon>
        <taxon>Ascomycota</taxon>
        <taxon>Pezizomycotina</taxon>
        <taxon>Dothideomycetes</taxon>
        <taxon>Dothideomycetes incertae sedis</taxon>
        <taxon>Botryosphaeriales</taxon>
        <taxon>Botryosphaeriaceae</taxon>
        <taxon>Macrophomina</taxon>
    </lineage>
</organism>
<evidence type="ECO:0000313" key="1">
    <source>
        <dbReference type="EMBL" id="EKG16710.1"/>
    </source>
</evidence>
<dbReference type="EMBL" id="AHHD01000263">
    <property type="protein sequence ID" value="EKG16710.1"/>
    <property type="molecule type" value="Genomic_DNA"/>
</dbReference>
<accession>K2SIQ0</accession>
<dbReference type="VEuPathDB" id="FungiDB:MPH_06051"/>
<reference evidence="1 2" key="1">
    <citation type="journal article" date="2012" name="BMC Genomics">
        <title>Tools to kill: Genome of one of the most destructive plant pathogenic fungi Macrophomina phaseolina.</title>
        <authorList>
            <person name="Islam M.S."/>
            <person name="Haque M.S."/>
            <person name="Islam M.M."/>
            <person name="Emdad E.M."/>
            <person name="Halim A."/>
            <person name="Hossen Q.M.M."/>
            <person name="Hossain M.Z."/>
            <person name="Ahmed B."/>
            <person name="Rahim S."/>
            <person name="Rahman M.S."/>
            <person name="Alam M.M."/>
            <person name="Hou S."/>
            <person name="Wan X."/>
            <person name="Saito J.A."/>
            <person name="Alam M."/>
        </authorList>
    </citation>
    <scope>NUCLEOTIDE SEQUENCE [LARGE SCALE GENOMIC DNA]</scope>
    <source>
        <strain evidence="1 2">MS6</strain>
    </source>
</reference>
<name>K2SIQ0_MACPH</name>
<dbReference type="HOGENOM" id="CLU_1384396_0_0_1"/>